<keyword evidence="2" id="KW-1185">Reference proteome</keyword>
<gene>
    <name evidence="1" type="ORF">KP803_05530</name>
</gene>
<protein>
    <submittedName>
        <fullName evidence="1">Uncharacterized protein</fullName>
    </submittedName>
</protein>
<dbReference type="Proteomes" id="UP001139559">
    <property type="component" value="Unassembled WGS sequence"/>
</dbReference>
<dbReference type="RefSeq" id="WP_248007846.1">
    <property type="nucleotide sequence ID" value="NZ_JAJHVV010000003.1"/>
</dbReference>
<reference evidence="1" key="1">
    <citation type="submission" date="2021-11" db="EMBL/GenBank/DDBJ databases">
        <title>Vibrio ZSDE26 sp. nov. and Vibrio ZSDZ34 sp. nov., isolated from coastal seawater in Qingdao.</title>
        <authorList>
            <person name="Zhang P."/>
        </authorList>
    </citation>
    <scope>NUCLEOTIDE SEQUENCE</scope>
    <source>
        <strain evidence="1">ZSDE26</strain>
    </source>
</reference>
<evidence type="ECO:0000313" key="2">
    <source>
        <dbReference type="Proteomes" id="UP001139559"/>
    </source>
</evidence>
<comment type="caution">
    <text evidence="1">The sequence shown here is derived from an EMBL/GenBank/DDBJ whole genome shotgun (WGS) entry which is preliminary data.</text>
</comment>
<dbReference type="EMBL" id="JAJHVV010000003">
    <property type="protein sequence ID" value="MCK6262733.1"/>
    <property type="molecule type" value="Genomic_DNA"/>
</dbReference>
<evidence type="ECO:0000313" key="1">
    <source>
        <dbReference type="EMBL" id="MCK6262733.1"/>
    </source>
</evidence>
<name>A0A9X2BKE3_9VIBR</name>
<sequence>MGYEEDYFKAPNGLPEREIRALFSELSNLVLWEEENENTQADAINVLRHISQYERYQSQAEKWHTLFAHDYKATCFWWEEDWRYSQGWPLIEPLLAQFQ</sequence>
<proteinExistence type="predicted"/>
<organism evidence="1 2">
    <name type="scientific">Vibrio amylolyticus</name>
    <dbReference type="NCBI Taxonomy" id="2847292"/>
    <lineage>
        <taxon>Bacteria</taxon>
        <taxon>Pseudomonadati</taxon>
        <taxon>Pseudomonadota</taxon>
        <taxon>Gammaproteobacteria</taxon>
        <taxon>Vibrionales</taxon>
        <taxon>Vibrionaceae</taxon>
        <taxon>Vibrio</taxon>
    </lineage>
</organism>
<accession>A0A9X2BKE3</accession>
<dbReference type="AlphaFoldDB" id="A0A9X2BKE3"/>